<dbReference type="EMBL" id="CP029449">
    <property type="protein sequence ID" value="AWL67367.1"/>
    <property type="molecule type" value="Genomic_DNA"/>
</dbReference>
<accession>A0AB33G0P7</accession>
<reference evidence="5 6" key="1">
    <citation type="submission" date="2018-05" db="EMBL/GenBank/DDBJ databases">
        <title>Klebsiella quasipneumonaiae provides a window into carbapenemase gene transfer, plasmid rearrangements and nosocomial acquisition from the hospital environment.</title>
        <authorList>
            <person name="Mathers A.J."/>
            <person name="Vegesana K."/>
            <person name="Stoesser N."/>
            <person name="Crook D."/>
            <person name="Vaughan A."/>
            <person name="Barry K."/>
            <person name="Parikh H."/>
            <person name="Sebra R."/>
            <person name="Kotay S."/>
            <person name="Walker A.S."/>
            <person name="Sheppard A.E."/>
        </authorList>
    </citation>
    <scope>NUCLEOTIDE SEQUENCE [LARGE SCALE GENOMIC DNA]</scope>
    <source>
        <strain evidence="5 6">CAV1761</strain>
    </source>
</reference>
<dbReference type="PANTHER" id="PTHR43179:SF12">
    <property type="entry name" value="GALACTOFURANOSYLTRANSFERASE GLFT2"/>
    <property type="match status" value="1"/>
</dbReference>
<evidence type="ECO:0000256" key="2">
    <source>
        <dbReference type="ARBA" id="ARBA00022676"/>
    </source>
</evidence>
<evidence type="ECO:0000313" key="5">
    <source>
        <dbReference type="EMBL" id="AWL67367.1"/>
    </source>
</evidence>
<dbReference type="InterPro" id="IPR029044">
    <property type="entry name" value="Nucleotide-diphossugar_trans"/>
</dbReference>
<organism evidence="5 6">
    <name type="scientific">Serratia marcescens</name>
    <dbReference type="NCBI Taxonomy" id="615"/>
    <lineage>
        <taxon>Bacteria</taxon>
        <taxon>Pseudomonadati</taxon>
        <taxon>Pseudomonadota</taxon>
        <taxon>Gammaproteobacteria</taxon>
        <taxon>Enterobacterales</taxon>
        <taxon>Yersiniaceae</taxon>
        <taxon>Serratia</taxon>
    </lineage>
</organism>
<dbReference type="GO" id="GO:0016757">
    <property type="term" value="F:glycosyltransferase activity"/>
    <property type="evidence" value="ECO:0007669"/>
    <property type="project" value="UniProtKB-KW"/>
</dbReference>
<gene>
    <name evidence="5" type="ORF">DKC05_06645</name>
</gene>
<dbReference type="SUPFAM" id="SSF53448">
    <property type="entry name" value="Nucleotide-diphospho-sugar transferases"/>
    <property type="match status" value="1"/>
</dbReference>
<evidence type="ECO:0000313" key="6">
    <source>
        <dbReference type="Proteomes" id="UP000245399"/>
    </source>
</evidence>
<protein>
    <submittedName>
        <fullName evidence="5">Glycosyltransferase family 2 protein</fullName>
    </submittedName>
</protein>
<evidence type="ECO:0000256" key="1">
    <source>
        <dbReference type="ARBA" id="ARBA00006739"/>
    </source>
</evidence>
<dbReference type="CDD" id="cd02526">
    <property type="entry name" value="GT2_RfbF_like"/>
    <property type="match status" value="1"/>
</dbReference>
<comment type="similarity">
    <text evidence="1">Belongs to the glycosyltransferase 2 family.</text>
</comment>
<feature type="domain" description="Glycosyltransferase 2-like" evidence="4">
    <location>
        <begin position="32"/>
        <end position="158"/>
    </location>
</feature>
<dbReference type="InterPro" id="IPR006446">
    <property type="entry name" value="RhaTrfase"/>
</dbReference>
<dbReference type="Gene3D" id="3.90.550.10">
    <property type="entry name" value="Spore Coat Polysaccharide Biosynthesis Protein SpsA, Chain A"/>
    <property type="match status" value="1"/>
</dbReference>
<name>A0AB33G0P7_SERMA</name>
<evidence type="ECO:0000259" key="4">
    <source>
        <dbReference type="Pfam" id="PF00535"/>
    </source>
</evidence>
<keyword evidence="2" id="KW-0328">Glycosyltransferase</keyword>
<sequence>MELENVVSEHQAINHTPATVDEHVNSQKIAAVIVSYHPELGNLTTLIKELKRQQVSSVLVDNGSLEASAVESLSELATVVRLPENVGIAKAQNIGIEYAREKHCAQLIVFFDQDSHIDEHFMTGLLKDYAQISATERLAAIGPIFTDSRYGFHYPLIRVNKLGWRSKVRPQFQDAPFEVSMIISSGSLIPVAVLSDVGDMDESLFIDYVDTEWCLRAIAKGYKVYAATSAKMSHAIGDKAIKVLAWHVPVHSAFRRYYRLRNGLLLARMKHIPPLIKVRENVFNAIHQVLLIATQPNKKTHLATWCRAVKDGISSK</sequence>
<dbReference type="Pfam" id="PF00535">
    <property type="entry name" value="Glycos_transf_2"/>
    <property type="match status" value="1"/>
</dbReference>
<dbReference type="AlphaFoldDB" id="A0AB33G0P7"/>
<dbReference type="NCBIfam" id="TIGR01556">
    <property type="entry name" value="rhamnosyltran"/>
    <property type="match status" value="1"/>
</dbReference>
<keyword evidence="3" id="KW-0808">Transferase</keyword>
<proteinExistence type="inferred from homology"/>
<dbReference type="InterPro" id="IPR001173">
    <property type="entry name" value="Glyco_trans_2-like"/>
</dbReference>
<dbReference type="Proteomes" id="UP000245399">
    <property type="component" value="Chromosome"/>
</dbReference>
<dbReference type="PANTHER" id="PTHR43179">
    <property type="entry name" value="RHAMNOSYLTRANSFERASE WBBL"/>
    <property type="match status" value="1"/>
</dbReference>
<evidence type="ECO:0000256" key="3">
    <source>
        <dbReference type="ARBA" id="ARBA00022679"/>
    </source>
</evidence>